<evidence type="ECO:0000256" key="2">
    <source>
        <dbReference type="SAM" id="Phobius"/>
    </source>
</evidence>
<dbReference type="Gramene" id="KFK35890">
    <property type="protein sequence ID" value="KFK35890"/>
    <property type="gene ID" value="AALP_AA4G050100"/>
</dbReference>
<evidence type="ECO:0000256" key="1">
    <source>
        <dbReference type="SAM" id="MobiDB-lite"/>
    </source>
</evidence>
<proteinExistence type="predicted"/>
<keyword evidence="2" id="KW-0472">Membrane</keyword>
<feature type="domain" description="Nucleolus and neural progenitor protein-like N-terminal" evidence="3">
    <location>
        <begin position="9"/>
        <end position="164"/>
    </location>
</feature>
<dbReference type="EMBL" id="CM002872">
    <property type="protein sequence ID" value="KFK35890.1"/>
    <property type="molecule type" value="Genomic_DNA"/>
</dbReference>
<dbReference type="InterPro" id="IPR027951">
    <property type="entry name" value="Nepro_N"/>
</dbReference>
<feature type="compositionally biased region" description="Polar residues" evidence="1">
    <location>
        <begin position="404"/>
        <end position="413"/>
    </location>
</feature>
<feature type="transmembrane region" description="Helical" evidence="2">
    <location>
        <begin position="118"/>
        <end position="144"/>
    </location>
</feature>
<protein>
    <recommendedName>
        <fullName evidence="3">Nucleolus and neural progenitor protein-like N-terminal domain-containing protein</fullName>
    </recommendedName>
</protein>
<feature type="compositionally biased region" description="Basic and acidic residues" evidence="1">
    <location>
        <begin position="467"/>
        <end position="487"/>
    </location>
</feature>
<gene>
    <name evidence="4" type="ordered locus">AALP_Aa4g050100</name>
</gene>
<sequence>MDDTQAKALEEKLKTQLSQLDFEHAVFERMVYKNKNQHRRCSYFQYLEKVRRELRLLRTANMDEILKSCFHVVSGKGSKQKIHVLENLKLKKCSTGKPNILERLLGALRLLSQMTEPILKAASGISVLLARSFFLGFSVTFLALLARLRVLIQQILLDAVSVFNLVTSTSLKKQSVKIAHDGVEVFREFYPKDEECITLLECVWKTDKYVLFEKLQNRESSKPAEENVLEDATTSTRDSLVQYHKFVSFLGEDLSPLVEADNSVVTARESLTPIAEAASSKTNNALQPEVSENAEDATTMDCSVQYQTTVSPLGEDLSPLLEADNSTVSESSTPIAKAAPSNIDNALQPEVSVNPEDATTRNCSVQYQTYLSPLGEDISPSLILEEDKNSGVTATECSTSIAEAAASKTNNESQTEDPEKLEVESTNLMSPAKIVRDTKKPTFRATKVAFLPMKRPSCAITPNTIEEPPRKKPETGEKDKKENKEDGFYNLLIGGNQKDSLF</sequence>
<dbReference type="OrthoDB" id="114080at2759"/>
<dbReference type="PANTHER" id="PTHR34786:SF1">
    <property type="entry name" value="OS09G0504900 PROTEIN"/>
    <property type="match status" value="1"/>
</dbReference>
<keyword evidence="2" id="KW-0812">Transmembrane</keyword>
<dbReference type="eggNOG" id="ENOG502S2U0">
    <property type="taxonomic scope" value="Eukaryota"/>
</dbReference>
<dbReference type="AlphaFoldDB" id="A0A087H188"/>
<dbReference type="PANTHER" id="PTHR34786">
    <property type="entry name" value="OS09G0504900 PROTEIN"/>
    <property type="match status" value="1"/>
</dbReference>
<organism evidence="4 5">
    <name type="scientific">Arabis alpina</name>
    <name type="common">Alpine rock-cress</name>
    <dbReference type="NCBI Taxonomy" id="50452"/>
    <lineage>
        <taxon>Eukaryota</taxon>
        <taxon>Viridiplantae</taxon>
        <taxon>Streptophyta</taxon>
        <taxon>Embryophyta</taxon>
        <taxon>Tracheophyta</taxon>
        <taxon>Spermatophyta</taxon>
        <taxon>Magnoliopsida</taxon>
        <taxon>eudicotyledons</taxon>
        <taxon>Gunneridae</taxon>
        <taxon>Pentapetalae</taxon>
        <taxon>rosids</taxon>
        <taxon>malvids</taxon>
        <taxon>Brassicales</taxon>
        <taxon>Brassicaceae</taxon>
        <taxon>Arabideae</taxon>
        <taxon>Arabis</taxon>
    </lineage>
</organism>
<evidence type="ECO:0000313" key="4">
    <source>
        <dbReference type="EMBL" id="KFK35890.1"/>
    </source>
</evidence>
<reference evidence="5" key="1">
    <citation type="journal article" date="2015" name="Nat. Plants">
        <title>Genome expansion of Arabis alpina linked with retrotransposition and reduced symmetric DNA methylation.</title>
        <authorList>
            <person name="Willing E.M."/>
            <person name="Rawat V."/>
            <person name="Mandakova T."/>
            <person name="Maumus F."/>
            <person name="James G.V."/>
            <person name="Nordstroem K.J."/>
            <person name="Becker C."/>
            <person name="Warthmann N."/>
            <person name="Chica C."/>
            <person name="Szarzynska B."/>
            <person name="Zytnicki M."/>
            <person name="Albani M.C."/>
            <person name="Kiefer C."/>
            <person name="Bergonzi S."/>
            <person name="Castaings L."/>
            <person name="Mateos J.L."/>
            <person name="Berns M.C."/>
            <person name="Bujdoso N."/>
            <person name="Piofczyk T."/>
            <person name="de Lorenzo L."/>
            <person name="Barrero-Sicilia C."/>
            <person name="Mateos I."/>
            <person name="Piednoel M."/>
            <person name="Hagmann J."/>
            <person name="Chen-Min-Tao R."/>
            <person name="Iglesias-Fernandez R."/>
            <person name="Schuster S.C."/>
            <person name="Alonso-Blanco C."/>
            <person name="Roudier F."/>
            <person name="Carbonero P."/>
            <person name="Paz-Ares J."/>
            <person name="Davis S.J."/>
            <person name="Pecinka A."/>
            <person name="Quesneville H."/>
            <person name="Colot V."/>
            <person name="Lysak M.A."/>
            <person name="Weigel D."/>
            <person name="Coupland G."/>
            <person name="Schneeberger K."/>
        </authorList>
    </citation>
    <scope>NUCLEOTIDE SEQUENCE [LARGE SCALE GENOMIC DNA]</scope>
    <source>
        <strain evidence="5">cv. Pajares</strain>
    </source>
</reference>
<dbReference type="OMA" id="CSVQYQT"/>
<dbReference type="Pfam" id="PF14780">
    <property type="entry name" value="NEPRO_N"/>
    <property type="match status" value="1"/>
</dbReference>
<evidence type="ECO:0000313" key="5">
    <source>
        <dbReference type="Proteomes" id="UP000029120"/>
    </source>
</evidence>
<feature type="region of interest" description="Disordered" evidence="1">
    <location>
        <begin position="404"/>
        <end position="424"/>
    </location>
</feature>
<accession>A0A087H188</accession>
<feature type="region of interest" description="Disordered" evidence="1">
    <location>
        <begin position="455"/>
        <end position="502"/>
    </location>
</feature>
<keyword evidence="2" id="KW-1133">Transmembrane helix</keyword>
<dbReference type="Proteomes" id="UP000029120">
    <property type="component" value="Chromosome 4"/>
</dbReference>
<keyword evidence="5" id="KW-1185">Reference proteome</keyword>
<evidence type="ECO:0000259" key="3">
    <source>
        <dbReference type="Pfam" id="PF14780"/>
    </source>
</evidence>
<name>A0A087H188_ARAAL</name>